<keyword evidence="3" id="KW-1185">Reference proteome</keyword>
<organism evidence="2 3">
    <name type="scientific">Rhizopogon vesiculosus</name>
    <dbReference type="NCBI Taxonomy" id="180088"/>
    <lineage>
        <taxon>Eukaryota</taxon>
        <taxon>Fungi</taxon>
        <taxon>Dikarya</taxon>
        <taxon>Basidiomycota</taxon>
        <taxon>Agaricomycotina</taxon>
        <taxon>Agaricomycetes</taxon>
        <taxon>Agaricomycetidae</taxon>
        <taxon>Boletales</taxon>
        <taxon>Suillineae</taxon>
        <taxon>Rhizopogonaceae</taxon>
        <taxon>Rhizopogon</taxon>
    </lineage>
</organism>
<evidence type="ECO:0000313" key="3">
    <source>
        <dbReference type="Proteomes" id="UP000183567"/>
    </source>
</evidence>
<dbReference type="EMBL" id="LVVM01003241">
    <property type="protein sequence ID" value="OJA15236.1"/>
    <property type="molecule type" value="Genomic_DNA"/>
</dbReference>
<feature type="region of interest" description="Disordered" evidence="1">
    <location>
        <begin position="1"/>
        <end position="38"/>
    </location>
</feature>
<reference evidence="2 3" key="1">
    <citation type="submission" date="2016-03" db="EMBL/GenBank/DDBJ databases">
        <title>Comparative genomics of the ectomycorrhizal sister species Rhizopogon vinicolor and Rhizopogon vesiculosus (Basidiomycota: Boletales) reveals a divergence of the mating type B locus.</title>
        <authorList>
            <person name="Mujic A.B."/>
            <person name="Kuo A."/>
            <person name="Tritt A."/>
            <person name="Lipzen A."/>
            <person name="Chen C."/>
            <person name="Johnson J."/>
            <person name="Sharma A."/>
            <person name="Barry K."/>
            <person name="Grigoriev I.V."/>
            <person name="Spatafora J.W."/>
        </authorList>
    </citation>
    <scope>NUCLEOTIDE SEQUENCE [LARGE SCALE GENOMIC DNA]</scope>
    <source>
        <strain evidence="2 3">AM-OR11-056</strain>
    </source>
</reference>
<protein>
    <submittedName>
        <fullName evidence="2">Uncharacterized protein</fullName>
    </submittedName>
</protein>
<comment type="caution">
    <text evidence="2">The sequence shown here is derived from an EMBL/GenBank/DDBJ whole genome shotgun (WGS) entry which is preliminary data.</text>
</comment>
<gene>
    <name evidence="2" type="ORF">AZE42_12588</name>
</gene>
<dbReference type="AlphaFoldDB" id="A0A1J8QU88"/>
<evidence type="ECO:0000256" key="1">
    <source>
        <dbReference type="SAM" id="MobiDB-lite"/>
    </source>
</evidence>
<name>A0A1J8QU88_9AGAM</name>
<evidence type="ECO:0000313" key="2">
    <source>
        <dbReference type="EMBL" id="OJA15236.1"/>
    </source>
</evidence>
<proteinExistence type="predicted"/>
<accession>A0A1J8QU88</accession>
<feature type="compositionally biased region" description="Basic and acidic residues" evidence="1">
    <location>
        <begin position="8"/>
        <end position="25"/>
    </location>
</feature>
<dbReference type="Proteomes" id="UP000183567">
    <property type="component" value="Unassembled WGS sequence"/>
</dbReference>
<sequence length="38" mass="4302">MLTPIDQSLDKLDDLQPDKIEDMKGELNASLEQETTLI</sequence>